<feature type="domain" description="Toprim" evidence="2">
    <location>
        <begin position="136"/>
        <end position="233"/>
    </location>
</feature>
<reference evidence="3" key="1">
    <citation type="submission" date="2018-06" db="EMBL/GenBank/DDBJ databases">
        <authorList>
            <person name="Zhirakovskaya E."/>
        </authorList>
    </citation>
    <scope>NUCLEOTIDE SEQUENCE</scope>
</reference>
<dbReference type="PROSITE" id="PS50880">
    <property type="entry name" value="TOPRIM"/>
    <property type="match status" value="1"/>
</dbReference>
<dbReference type="SMART" id="SM00493">
    <property type="entry name" value="TOPRIM"/>
    <property type="match status" value="1"/>
</dbReference>
<name>A0A3B0XQ62_9ZZZZ</name>
<proteinExistence type="predicted"/>
<organism evidence="3">
    <name type="scientific">hydrothermal vent metagenome</name>
    <dbReference type="NCBI Taxonomy" id="652676"/>
    <lineage>
        <taxon>unclassified sequences</taxon>
        <taxon>metagenomes</taxon>
        <taxon>ecological metagenomes</taxon>
    </lineage>
</organism>
<feature type="non-terminal residue" evidence="3">
    <location>
        <position position="1"/>
    </location>
</feature>
<dbReference type="InterPro" id="IPR034154">
    <property type="entry name" value="TOPRIM_DnaG/twinkle"/>
</dbReference>
<dbReference type="CDD" id="cd01029">
    <property type="entry name" value="TOPRIM_primases"/>
    <property type="match status" value="1"/>
</dbReference>
<dbReference type="InterPro" id="IPR006171">
    <property type="entry name" value="TOPRIM_dom"/>
</dbReference>
<dbReference type="Pfam" id="PF13362">
    <property type="entry name" value="Toprim_3"/>
    <property type="match status" value="1"/>
</dbReference>
<dbReference type="EMBL" id="UOFH01000003">
    <property type="protein sequence ID" value="VAW58294.1"/>
    <property type="molecule type" value="Genomic_DNA"/>
</dbReference>
<sequence length="239" mass="27225">CDSIHILSTLEEMGLKPRKNFTKSSPSPQQVNQLRREREAREQQQIKDYENAAKIASTTWKNSIDIIHHPYLTEKNVSPLGVRQHNGYLIIPLYDVNGKIWTYQIINPDKNADKRKKFLFGGDTKGHFYQIGELTKTFFIAEGFSTAASVHLHYKRACFVAFSCHNLTPVAKNLKAKYPDHKIIIAADNDTKSPTNAGLTHGRQAAKAIKGELIYPVFEKEAKTGTDFNDYFNGENYEY</sequence>
<evidence type="ECO:0000259" key="2">
    <source>
        <dbReference type="PROSITE" id="PS50880"/>
    </source>
</evidence>
<accession>A0A3B0XQ62</accession>
<protein>
    <recommendedName>
        <fullName evidence="2">Toprim domain-containing protein</fullName>
    </recommendedName>
</protein>
<gene>
    <name evidence="3" type="ORF">MNBD_GAMMA08-1529</name>
</gene>
<dbReference type="AlphaFoldDB" id="A0A3B0XQ62"/>
<feature type="region of interest" description="Disordered" evidence="1">
    <location>
        <begin position="18"/>
        <end position="43"/>
    </location>
</feature>
<evidence type="ECO:0000256" key="1">
    <source>
        <dbReference type="SAM" id="MobiDB-lite"/>
    </source>
</evidence>
<evidence type="ECO:0000313" key="3">
    <source>
        <dbReference type="EMBL" id="VAW58294.1"/>
    </source>
</evidence>
<feature type="compositionally biased region" description="Basic and acidic residues" evidence="1">
    <location>
        <begin position="34"/>
        <end position="43"/>
    </location>
</feature>
<feature type="compositionally biased region" description="Polar residues" evidence="1">
    <location>
        <begin position="22"/>
        <end position="32"/>
    </location>
</feature>